<dbReference type="GO" id="GO:0005524">
    <property type="term" value="F:ATP binding"/>
    <property type="evidence" value="ECO:0007669"/>
    <property type="project" value="InterPro"/>
</dbReference>
<sequence length="215" mass="25400">MIEIFGCYRHFGHPIVNEEDGVKDLLSNTRKKIDIDYDITRDVSGAFNRRFILSFLARNNRWPKCVINEKIVNFLSEHKLVKFRKLLLKKPTSINDYELNIPIGCWHYIDFAKELIFDEFSDFTELLSDTAISPYRDNYASVYHKDCLNVEKPKDIKESRRTLIEIIGREEFSIHDIITRIENNEVPSSWFVVGLHSKEREIKIKSRLFAMIVRA</sequence>
<comment type="caution">
    <text evidence="2">The sequence shown here is derived from an EMBL/GenBank/DDBJ whole genome shotgun (WGS) entry which is preliminary data.</text>
</comment>
<accession>A0AAV0WU48</accession>
<evidence type="ECO:0000313" key="3">
    <source>
        <dbReference type="Proteomes" id="UP001160148"/>
    </source>
</evidence>
<proteinExistence type="predicted"/>
<gene>
    <name evidence="2" type="ORF">MEUPH1_LOCUS14877</name>
</gene>
<dbReference type="EMBL" id="CARXXK010000002">
    <property type="protein sequence ID" value="CAI6359470.1"/>
    <property type="molecule type" value="Genomic_DNA"/>
</dbReference>
<dbReference type="GO" id="GO:0003968">
    <property type="term" value="F:RNA-directed RNA polymerase activity"/>
    <property type="evidence" value="ECO:0007669"/>
    <property type="project" value="InterPro"/>
</dbReference>
<evidence type="ECO:0000313" key="2">
    <source>
        <dbReference type="EMBL" id="CAI6359470.1"/>
    </source>
</evidence>
<dbReference type="AlphaFoldDB" id="A0AAV0WU48"/>
<keyword evidence="3" id="KW-1185">Reference proteome</keyword>
<feature type="domain" description="RdRp catalytic" evidence="1">
    <location>
        <begin position="2"/>
        <end position="211"/>
    </location>
</feature>
<name>A0AAV0WU48_9HEMI</name>
<reference evidence="2 3" key="1">
    <citation type="submission" date="2023-01" db="EMBL/GenBank/DDBJ databases">
        <authorList>
            <person name="Whitehead M."/>
        </authorList>
    </citation>
    <scope>NUCLEOTIDE SEQUENCE [LARGE SCALE GENOMIC DNA]</scope>
</reference>
<dbReference type="Proteomes" id="UP001160148">
    <property type="component" value="Unassembled WGS sequence"/>
</dbReference>
<organism evidence="2 3">
    <name type="scientific">Macrosiphum euphorbiae</name>
    <name type="common">potato aphid</name>
    <dbReference type="NCBI Taxonomy" id="13131"/>
    <lineage>
        <taxon>Eukaryota</taxon>
        <taxon>Metazoa</taxon>
        <taxon>Ecdysozoa</taxon>
        <taxon>Arthropoda</taxon>
        <taxon>Hexapoda</taxon>
        <taxon>Insecta</taxon>
        <taxon>Pterygota</taxon>
        <taxon>Neoptera</taxon>
        <taxon>Paraneoptera</taxon>
        <taxon>Hemiptera</taxon>
        <taxon>Sternorrhyncha</taxon>
        <taxon>Aphidomorpha</taxon>
        <taxon>Aphidoidea</taxon>
        <taxon>Aphididae</taxon>
        <taxon>Macrosiphini</taxon>
        <taxon>Macrosiphum</taxon>
    </lineage>
</organism>
<protein>
    <recommendedName>
        <fullName evidence="1">RdRp catalytic domain-containing protein</fullName>
    </recommendedName>
</protein>
<dbReference type="InterPro" id="IPR014023">
    <property type="entry name" value="Mononeg_RNA_pol_cat"/>
</dbReference>
<dbReference type="Pfam" id="PF00946">
    <property type="entry name" value="Mononeg_RNA_pol"/>
    <property type="match status" value="1"/>
</dbReference>
<dbReference type="GO" id="GO:0004482">
    <property type="term" value="F:mRNA 5'-cap (guanine-N7-)-methyltransferase activity"/>
    <property type="evidence" value="ECO:0007669"/>
    <property type="project" value="InterPro"/>
</dbReference>
<evidence type="ECO:0000259" key="1">
    <source>
        <dbReference type="Pfam" id="PF00946"/>
    </source>
</evidence>